<gene>
    <name evidence="2" type="ORF">KC19_2G213200</name>
</gene>
<reference evidence="2" key="1">
    <citation type="submission" date="2020-06" db="EMBL/GenBank/DDBJ databases">
        <title>WGS assembly of Ceratodon purpureus strain R40.</title>
        <authorList>
            <person name="Carey S.B."/>
            <person name="Jenkins J."/>
            <person name="Shu S."/>
            <person name="Lovell J.T."/>
            <person name="Sreedasyam A."/>
            <person name="Maumus F."/>
            <person name="Tiley G.P."/>
            <person name="Fernandez-Pozo N."/>
            <person name="Barry K."/>
            <person name="Chen C."/>
            <person name="Wang M."/>
            <person name="Lipzen A."/>
            <person name="Daum C."/>
            <person name="Saski C.A."/>
            <person name="Payton A.C."/>
            <person name="Mcbreen J.C."/>
            <person name="Conrad R.E."/>
            <person name="Kollar L.M."/>
            <person name="Olsson S."/>
            <person name="Huttunen S."/>
            <person name="Landis J.B."/>
            <person name="Wickett N.J."/>
            <person name="Johnson M.G."/>
            <person name="Rensing S.A."/>
            <person name="Grimwood J."/>
            <person name="Schmutz J."/>
            <person name="Mcdaniel S.F."/>
        </authorList>
    </citation>
    <scope>NUCLEOTIDE SEQUENCE</scope>
    <source>
        <strain evidence="2">R40</strain>
    </source>
</reference>
<name>A0A8T0IZ98_CERPU</name>
<sequence>MAGVNVQIPPADVEGTVKHPEGTLKAGISDNAGRPRVRTAASSSSSSSSSQPGPSRRLSTRNPDGTSGETGPADLESLEKVLRRESVVDVIEISHLTLPSTPLRDSADGASIDVQLNLELASEKLSKLAPED</sequence>
<accession>A0A8T0IZ98</accession>
<dbReference type="EMBL" id="CM026422">
    <property type="protein sequence ID" value="KAG0588066.1"/>
    <property type="molecule type" value="Genomic_DNA"/>
</dbReference>
<feature type="region of interest" description="Disordered" evidence="1">
    <location>
        <begin position="1"/>
        <end position="77"/>
    </location>
</feature>
<evidence type="ECO:0000256" key="1">
    <source>
        <dbReference type="SAM" id="MobiDB-lite"/>
    </source>
</evidence>
<comment type="caution">
    <text evidence="2">The sequence shown here is derived from an EMBL/GenBank/DDBJ whole genome shotgun (WGS) entry which is preliminary data.</text>
</comment>
<keyword evidence="3" id="KW-1185">Reference proteome</keyword>
<evidence type="ECO:0000313" key="2">
    <source>
        <dbReference type="EMBL" id="KAG0588066.1"/>
    </source>
</evidence>
<protein>
    <submittedName>
        <fullName evidence="2">Uncharacterized protein</fullName>
    </submittedName>
</protein>
<dbReference type="AlphaFoldDB" id="A0A8T0IZ98"/>
<organism evidence="2 3">
    <name type="scientific">Ceratodon purpureus</name>
    <name type="common">Fire moss</name>
    <name type="synonym">Dicranum purpureum</name>
    <dbReference type="NCBI Taxonomy" id="3225"/>
    <lineage>
        <taxon>Eukaryota</taxon>
        <taxon>Viridiplantae</taxon>
        <taxon>Streptophyta</taxon>
        <taxon>Embryophyta</taxon>
        <taxon>Bryophyta</taxon>
        <taxon>Bryophytina</taxon>
        <taxon>Bryopsida</taxon>
        <taxon>Dicranidae</taxon>
        <taxon>Pseudoditrichales</taxon>
        <taxon>Ditrichaceae</taxon>
        <taxon>Ceratodon</taxon>
    </lineage>
</organism>
<feature type="compositionally biased region" description="Polar residues" evidence="1">
    <location>
        <begin position="60"/>
        <end position="69"/>
    </location>
</feature>
<proteinExistence type="predicted"/>
<dbReference type="Proteomes" id="UP000822688">
    <property type="component" value="Chromosome 2"/>
</dbReference>
<evidence type="ECO:0000313" key="3">
    <source>
        <dbReference type="Proteomes" id="UP000822688"/>
    </source>
</evidence>